<dbReference type="AlphaFoldDB" id="T0ICQ9"/>
<evidence type="ECO:0000256" key="6">
    <source>
        <dbReference type="ARBA" id="ARBA00022722"/>
    </source>
</evidence>
<evidence type="ECO:0000256" key="16">
    <source>
        <dbReference type="ARBA" id="ARBA00023204"/>
    </source>
</evidence>
<keyword evidence="23" id="KW-1185">Reference proteome</keyword>
<keyword evidence="3 22" id="KW-0436">Ligase</keyword>
<keyword evidence="16" id="KW-0234">DNA repair</keyword>
<dbReference type="EMBL" id="ATHO01000081">
    <property type="protein sequence ID" value="EQB07394.1"/>
    <property type="molecule type" value="Genomic_DNA"/>
</dbReference>
<keyword evidence="13" id="KW-0239">DNA-directed DNA polymerase</keyword>
<comment type="catalytic activity">
    <reaction evidence="20">
        <text>ATP + (deoxyribonucleotide)n-3'-hydroxyl + 5'-phospho-(deoxyribonucleotide)m = (deoxyribonucleotide)n+m + AMP + diphosphate.</text>
        <dbReference type="EC" id="6.5.1.1"/>
    </reaction>
</comment>
<dbReference type="EC" id="6.5.1.1" evidence="2"/>
<evidence type="ECO:0000256" key="1">
    <source>
        <dbReference type="ARBA" id="ARBA00001936"/>
    </source>
</evidence>
<dbReference type="GO" id="GO:0003677">
    <property type="term" value="F:DNA binding"/>
    <property type="evidence" value="ECO:0007669"/>
    <property type="project" value="UniProtKB-KW"/>
</dbReference>
<dbReference type="NCBIfam" id="TIGR02778">
    <property type="entry name" value="ligD_pol"/>
    <property type="match status" value="1"/>
</dbReference>
<evidence type="ECO:0000256" key="13">
    <source>
        <dbReference type="ARBA" id="ARBA00022932"/>
    </source>
</evidence>
<gene>
    <name evidence="22" type="ORF">L288_09825</name>
</gene>
<dbReference type="Gene3D" id="3.30.1490.70">
    <property type="match status" value="1"/>
</dbReference>
<dbReference type="InterPro" id="IPR012309">
    <property type="entry name" value="DNA_ligase_ATP-dep_C"/>
</dbReference>
<dbReference type="InterPro" id="IPR014143">
    <property type="entry name" value="NHEJ_ligase_prk"/>
</dbReference>
<dbReference type="Pfam" id="PF21686">
    <property type="entry name" value="LigD_Prim-Pol"/>
    <property type="match status" value="1"/>
</dbReference>
<evidence type="ECO:0000256" key="8">
    <source>
        <dbReference type="ARBA" id="ARBA00022741"/>
    </source>
</evidence>
<comment type="caution">
    <text evidence="22">The sequence shown here is derived from an EMBL/GenBank/DDBJ whole genome shotgun (WGS) entry which is preliminary data.</text>
</comment>
<dbReference type="InterPro" id="IPR012310">
    <property type="entry name" value="DNA_ligase_ATP-dep_cent"/>
</dbReference>
<evidence type="ECO:0000256" key="15">
    <source>
        <dbReference type="ARBA" id="ARBA00023172"/>
    </source>
</evidence>
<evidence type="ECO:0000256" key="14">
    <source>
        <dbReference type="ARBA" id="ARBA00023125"/>
    </source>
</evidence>
<dbReference type="GO" id="GO:0046872">
    <property type="term" value="F:metal ion binding"/>
    <property type="evidence" value="ECO:0007669"/>
    <property type="project" value="UniProtKB-KW"/>
</dbReference>
<keyword evidence="10" id="KW-0378">Hydrolase</keyword>
<evidence type="ECO:0000256" key="10">
    <source>
        <dbReference type="ARBA" id="ARBA00022801"/>
    </source>
</evidence>
<evidence type="ECO:0000256" key="20">
    <source>
        <dbReference type="ARBA" id="ARBA00034003"/>
    </source>
</evidence>
<evidence type="ECO:0000256" key="9">
    <source>
        <dbReference type="ARBA" id="ARBA00022763"/>
    </source>
</evidence>
<dbReference type="CDD" id="cd07971">
    <property type="entry name" value="OBF_DNA_ligase_LigD"/>
    <property type="match status" value="1"/>
</dbReference>
<evidence type="ECO:0000313" key="23">
    <source>
        <dbReference type="Proteomes" id="UP000015525"/>
    </source>
</evidence>
<dbReference type="PATRIC" id="fig|1329909.3.peg.1900"/>
<dbReference type="InterPro" id="IPR014145">
    <property type="entry name" value="LigD_pol_dom"/>
</dbReference>
<dbReference type="Gene3D" id="3.30.470.30">
    <property type="entry name" value="DNA ligase/mRNA capping enzyme"/>
    <property type="match status" value="1"/>
</dbReference>
<evidence type="ECO:0000256" key="18">
    <source>
        <dbReference type="ARBA" id="ARBA00023268"/>
    </source>
</evidence>
<keyword evidence="7" id="KW-0479">Metal-binding</keyword>
<dbReference type="InterPro" id="IPR052171">
    <property type="entry name" value="NHEJ_LigD"/>
</dbReference>
<dbReference type="GO" id="GO:0003887">
    <property type="term" value="F:DNA-directed DNA polymerase activity"/>
    <property type="evidence" value="ECO:0007669"/>
    <property type="project" value="UniProtKB-KW"/>
</dbReference>
<dbReference type="CDD" id="cd07906">
    <property type="entry name" value="Adenylation_DNA_ligase_LigD_LigC"/>
    <property type="match status" value="1"/>
</dbReference>
<comment type="cofactor">
    <cofactor evidence="1">
        <name>Mn(2+)</name>
        <dbReference type="ChEBI" id="CHEBI:29035"/>
    </cofactor>
</comment>
<dbReference type="GO" id="GO:0004527">
    <property type="term" value="F:exonuclease activity"/>
    <property type="evidence" value="ECO:0007669"/>
    <property type="project" value="UniProtKB-KW"/>
</dbReference>
<dbReference type="PANTHER" id="PTHR42705:SF2">
    <property type="entry name" value="BIFUNCTIONAL NON-HOMOLOGOUS END JOINING PROTEIN LIGD"/>
    <property type="match status" value="1"/>
</dbReference>
<evidence type="ECO:0000256" key="11">
    <source>
        <dbReference type="ARBA" id="ARBA00022839"/>
    </source>
</evidence>
<dbReference type="GO" id="GO:0003910">
    <property type="term" value="F:DNA ligase (ATP) activity"/>
    <property type="evidence" value="ECO:0007669"/>
    <property type="project" value="UniProtKB-EC"/>
</dbReference>
<keyword evidence="6" id="KW-0540">Nuclease</keyword>
<dbReference type="PANTHER" id="PTHR42705">
    <property type="entry name" value="BIFUNCTIONAL NON-HOMOLOGOUS END JOINING PROTEIN LIGD"/>
    <property type="match status" value="1"/>
</dbReference>
<keyword evidence="11" id="KW-0269">Exonuclease</keyword>
<dbReference type="RefSeq" id="WP_021238227.1">
    <property type="nucleotide sequence ID" value="NZ_ATHO01000081.1"/>
</dbReference>
<dbReference type="InterPro" id="IPR014144">
    <property type="entry name" value="LigD_PE_domain"/>
</dbReference>
<evidence type="ECO:0000256" key="19">
    <source>
        <dbReference type="ARBA" id="ARBA00029943"/>
    </source>
</evidence>
<feature type="domain" description="ATP-dependent DNA ligase family profile" evidence="21">
    <location>
        <begin position="325"/>
        <end position="416"/>
    </location>
</feature>
<keyword evidence="14" id="KW-0238">DNA-binding</keyword>
<dbReference type="InterPro" id="IPR014146">
    <property type="entry name" value="LigD_ligase_dom"/>
</dbReference>
<keyword evidence="5" id="KW-0548">Nucleotidyltransferase</keyword>
<dbReference type="Pfam" id="PF13298">
    <property type="entry name" value="LigD_N"/>
    <property type="match status" value="1"/>
</dbReference>
<evidence type="ECO:0000256" key="4">
    <source>
        <dbReference type="ARBA" id="ARBA00022679"/>
    </source>
</evidence>
<dbReference type="NCBIfam" id="TIGR02776">
    <property type="entry name" value="NHEJ_ligase_prk"/>
    <property type="match status" value="1"/>
</dbReference>
<dbReference type="Gene3D" id="3.90.920.10">
    <property type="entry name" value="DNA primase, PRIM domain"/>
    <property type="match status" value="1"/>
</dbReference>
<sequence>MAEADPLKLYNNKRDFTRTKEPAGKLGRSGGNGFIVQKHDATRLHFDFRLEMDGVLKSWAVTKGPSLDPADKRLAVRTEDHPLSYASFEGTIPKGEYGGGTVMLWDEGTWEPVPGKSAKDLEKGHLHFILHGQRMKGEWLLIRLKPRPGEKRENWLLRKIEDGYAGAADDLVSRELTSIRSGRTMGQIAADAPPISLKGKRGKSFDAAMMEAVKATPSRTPPRKRASGKPPAFRAPQLATLVDTVPTGNGWIHEIKYDGYRCLVSVAGKRVQIFTRTGLDWTNRFSSLAAEVAALDLPPALIDGEVVAMGPDGNPDFSTLQRVLKGEDRGALHLFAFDLLELAGEDLTALPTVARKERLSTLIGDGAAHIHFADHVVGAGEKLYNAMCGAGQEGIISKRADAPYRGARTRNWLKVKCTRRQEFVIAGWTPSGASGRALRNILLAQHGEDGLVYAGKVGTGFNARNSESLLQLLKARARKAPAVAVPRSESRGAQWVRPDLVAEIAFAEFTGDNVVRHGSFLGLREDKAAKEVRREKPMAAPEIESDITISNRDRLIFPEAKVTKGQLADYYAAAGAIMLPWIAHRPISLVRCPQGRAKKCFFQKHDSGSFGDHVKHIPIREKDGDEEDYLYIDDIDGLLACVQMGTIEFHGWGSRVEDVERPDRLIFDLDPDEGLDFEDVKKAAGDIRWTLEDIGLTSFPMLSGGKGVHVVVPLTPQAQWPQVKDFADRFSRALAAAEPDRFTATMSKAKRKGRIFIDWLRNQRGATAVLPYVVRARENAPVAVPVTWEELEDIESAGAFTIADVDQLIERANSRDLRGWGEARQTLPDY</sequence>
<dbReference type="PROSITE" id="PS50160">
    <property type="entry name" value="DNA_LIGASE_A3"/>
    <property type="match status" value="1"/>
</dbReference>
<keyword evidence="12" id="KW-0067">ATP-binding</keyword>
<proteinExistence type="predicted"/>
<reference evidence="22 23" key="1">
    <citation type="journal article" date="2013" name="Genome Announc.">
        <title>Draft Genome Sequence of Sphingobium quisquiliarum Strain P25T, a Novel Hexachlorocyclohexane (HCH)-Degrading Bacterium Isolated from an HCH Dumpsite.</title>
        <authorList>
            <person name="Kumar Singh A."/>
            <person name="Sangwan N."/>
            <person name="Sharma A."/>
            <person name="Gupta V."/>
            <person name="Khurana J.P."/>
            <person name="Lal R."/>
        </authorList>
    </citation>
    <scope>NUCLEOTIDE SEQUENCE [LARGE SCALE GENOMIC DNA]</scope>
    <source>
        <strain evidence="22 23">P25</strain>
    </source>
</reference>
<protein>
    <recommendedName>
        <fullName evidence="2">DNA ligase (ATP)</fullName>
        <ecNumber evidence="2">6.5.1.1</ecNumber>
    </recommendedName>
    <alternativeName>
        <fullName evidence="19">NHEJ DNA polymerase</fullName>
    </alternativeName>
</protein>
<keyword evidence="18" id="KW-0511">Multifunctional enzyme</keyword>
<dbReference type="GO" id="GO:0006310">
    <property type="term" value="P:DNA recombination"/>
    <property type="evidence" value="ECO:0007669"/>
    <property type="project" value="UniProtKB-KW"/>
</dbReference>
<dbReference type="NCBIfam" id="TIGR02777">
    <property type="entry name" value="LigD_PE_dom"/>
    <property type="match status" value="1"/>
</dbReference>
<evidence type="ECO:0000259" key="21">
    <source>
        <dbReference type="PROSITE" id="PS50160"/>
    </source>
</evidence>
<name>T0ICQ9_9SPHN</name>
<evidence type="ECO:0000256" key="3">
    <source>
        <dbReference type="ARBA" id="ARBA00022598"/>
    </source>
</evidence>
<evidence type="ECO:0000256" key="12">
    <source>
        <dbReference type="ARBA" id="ARBA00022840"/>
    </source>
</evidence>
<dbReference type="NCBIfam" id="NF004628">
    <property type="entry name" value="PRK05972.1"/>
    <property type="match status" value="1"/>
</dbReference>
<evidence type="ECO:0000256" key="5">
    <source>
        <dbReference type="ARBA" id="ARBA00022695"/>
    </source>
</evidence>
<evidence type="ECO:0000256" key="17">
    <source>
        <dbReference type="ARBA" id="ARBA00023211"/>
    </source>
</evidence>
<organism evidence="22 23">
    <name type="scientific">Sphingobium quisquiliarum P25</name>
    <dbReference type="NCBI Taxonomy" id="1329909"/>
    <lineage>
        <taxon>Bacteria</taxon>
        <taxon>Pseudomonadati</taxon>
        <taxon>Pseudomonadota</taxon>
        <taxon>Alphaproteobacteria</taxon>
        <taxon>Sphingomonadales</taxon>
        <taxon>Sphingomonadaceae</taxon>
        <taxon>Sphingobium</taxon>
    </lineage>
</organism>
<keyword evidence="17" id="KW-0464">Manganese</keyword>
<evidence type="ECO:0000313" key="22">
    <source>
        <dbReference type="EMBL" id="EQB07394.1"/>
    </source>
</evidence>
<evidence type="ECO:0000256" key="7">
    <source>
        <dbReference type="ARBA" id="ARBA00022723"/>
    </source>
</evidence>
<dbReference type="SUPFAM" id="SSF50249">
    <property type="entry name" value="Nucleic acid-binding proteins"/>
    <property type="match status" value="1"/>
</dbReference>
<dbReference type="InterPro" id="IPR033651">
    <property type="entry name" value="PaeLigD_Pol-like"/>
</dbReference>
<dbReference type="Pfam" id="PF01068">
    <property type="entry name" value="DNA_ligase_A_M"/>
    <property type="match status" value="1"/>
</dbReference>
<dbReference type="CDD" id="cd04862">
    <property type="entry name" value="PaeLigD_Pol_like"/>
    <property type="match status" value="1"/>
</dbReference>
<keyword evidence="8" id="KW-0547">Nucleotide-binding</keyword>
<dbReference type="NCBIfam" id="TIGR02779">
    <property type="entry name" value="NHEJ_ligase_lig"/>
    <property type="match status" value="1"/>
</dbReference>
<dbReference type="Pfam" id="PF04679">
    <property type="entry name" value="DNA_ligase_A_C"/>
    <property type="match status" value="1"/>
</dbReference>
<accession>T0ICQ9</accession>
<dbReference type="Gene3D" id="2.40.50.140">
    <property type="entry name" value="Nucleic acid-binding proteins"/>
    <property type="match status" value="1"/>
</dbReference>
<dbReference type="InterPro" id="IPR012340">
    <property type="entry name" value="NA-bd_OB-fold"/>
</dbReference>
<dbReference type="GO" id="GO:0006281">
    <property type="term" value="P:DNA repair"/>
    <property type="evidence" value="ECO:0007669"/>
    <property type="project" value="UniProtKB-KW"/>
</dbReference>
<dbReference type="SUPFAM" id="SSF56091">
    <property type="entry name" value="DNA ligase/mRNA capping enzyme, catalytic domain"/>
    <property type="match status" value="1"/>
</dbReference>
<evidence type="ECO:0000256" key="2">
    <source>
        <dbReference type="ARBA" id="ARBA00012727"/>
    </source>
</evidence>
<dbReference type="GO" id="GO:0005524">
    <property type="term" value="F:ATP binding"/>
    <property type="evidence" value="ECO:0007669"/>
    <property type="project" value="UniProtKB-KW"/>
</dbReference>
<dbReference type="Proteomes" id="UP000015525">
    <property type="component" value="Unassembled WGS sequence"/>
</dbReference>
<keyword evidence="15" id="KW-0233">DNA recombination</keyword>
<keyword evidence="9" id="KW-0227">DNA damage</keyword>
<keyword evidence="4" id="KW-0808">Transferase</keyword>